<comment type="caution">
    <text evidence="1">The sequence shown here is derived from an EMBL/GenBank/DDBJ whole genome shotgun (WGS) entry which is preliminary data.</text>
</comment>
<reference evidence="1 2" key="1">
    <citation type="journal article" date="2005" name="Science">
        <title>The genome sequence of Trypanosoma cruzi, etiologic agent of Chagas disease.</title>
        <authorList>
            <person name="El-Sayed N.M."/>
            <person name="Myler P.J."/>
            <person name="Bartholomeu D.C."/>
            <person name="Nilsson D."/>
            <person name="Aggarwal G."/>
            <person name="Tran A.N."/>
            <person name="Ghedin E."/>
            <person name="Worthey E.A."/>
            <person name="Delcher A.L."/>
            <person name="Blandin G."/>
            <person name="Westenberger S.J."/>
            <person name="Caler E."/>
            <person name="Cerqueira G.C."/>
            <person name="Branche C."/>
            <person name="Haas B."/>
            <person name="Anupama A."/>
            <person name="Arner E."/>
            <person name="Aslund L."/>
            <person name="Attipoe P."/>
            <person name="Bontempi E."/>
            <person name="Bringaud F."/>
            <person name="Burton P."/>
            <person name="Cadag E."/>
            <person name="Campbell D.A."/>
            <person name="Carrington M."/>
            <person name="Crabtree J."/>
            <person name="Darban H."/>
            <person name="da Silveira J.F."/>
            <person name="de Jong P."/>
            <person name="Edwards K."/>
            <person name="Englund P.T."/>
            <person name="Fazelina G."/>
            <person name="Feldblyum T."/>
            <person name="Ferella M."/>
            <person name="Frasch A.C."/>
            <person name="Gull K."/>
            <person name="Horn D."/>
            <person name="Hou L."/>
            <person name="Huang Y."/>
            <person name="Kindlund E."/>
            <person name="Klingbeil M."/>
            <person name="Kluge S."/>
            <person name="Koo H."/>
            <person name="Lacerda D."/>
            <person name="Levin M.J."/>
            <person name="Lorenzi H."/>
            <person name="Louie T."/>
            <person name="Machado C.R."/>
            <person name="McCulloch R."/>
            <person name="McKenna A."/>
            <person name="Mizuno Y."/>
            <person name="Mottram J.C."/>
            <person name="Nelson S."/>
            <person name="Ochaya S."/>
            <person name="Osoegawa K."/>
            <person name="Pai G."/>
            <person name="Parsons M."/>
            <person name="Pentony M."/>
            <person name="Pettersson U."/>
            <person name="Pop M."/>
            <person name="Ramirez J.L."/>
            <person name="Rinta J."/>
            <person name="Robertson L."/>
            <person name="Salzberg S.L."/>
            <person name="Sanchez D.O."/>
            <person name="Seyler A."/>
            <person name="Sharma R."/>
            <person name="Shetty J."/>
            <person name="Simpson A.J."/>
            <person name="Sisk E."/>
            <person name="Tammi M.T."/>
            <person name="Tarleton R."/>
            <person name="Teixeira S."/>
            <person name="Van Aken S."/>
            <person name="Vogt C."/>
            <person name="Ward P.N."/>
            <person name="Wickstead B."/>
            <person name="Wortman J."/>
            <person name="White O."/>
            <person name="Fraser C.M."/>
            <person name="Stuart K.D."/>
            <person name="Andersson B."/>
        </authorList>
    </citation>
    <scope>NUCLEOTIDE SEQUENCE [LARGE SCALE GENOMIC DNA]</scope>
    <source>
        <strain evidence="1 2">CL Brener</strain>
    </source>
</reference>
<accession>Q4DS89</accession>
<evidence type="ECO:0000313" key="2">
    <source>
        <dbReference type="Proteomes" id="UP000002296"/>
    </source>
</evidence>
<dbReference type="Proteomes" id="UP000002296">
    <property type="component" value="Unassembled WGS sequence"/>
</dbReference>
<organism evidence="1 2">
    <name type="scientific">Trypanosoma cruzi (strain CL Brener)</name>
    <dbReference type="NCBI Taxonomy" id="353153"/>
    <lineage>
        <taxon>Eukaryota</taxon>
        <taxon>Discoba</taxon>
        <taxon>Euglenozoa</taxon>
        <taxon>Kinetoplastea</taxon>
        <taxon>Metakinetoplastina</taxon>
        <taxon>Trypanosomatida</taxon>
        <taxon>Trypanosomatidae</taxon>
        <taxon>Trypanosoma</taxon>
        <taxon>Schizotrypanum</taxon>
    </lineage>
</organism>
<dbReference type="KEGG" id="tcr:510759.54"/>
<dbReference type="STRING" id="353153.Q4DS89"/>
<proteinExistence type="predicted"/>
<evidence type="ECO:0000313" key="1">
    <source>
        <dbReference type="EMBL" id="EAN95392.1"/>
    </source>
</evidence>
<name>Q4DS89_TRYCC</name>
<sequence>MVKGSGAHSRRRRTALLLTAAPAAAVTVLLFVSWRNVEEAGDEARSTVRPSPFLIAASQARGTTPTLYQSLQPEEIGGILPGNITAFMSPRGPHRGKEVPHFDYGDGPRRYCNPYHPMRRTLRPCHGLLYTKGNWLYNSSLWPRYASRGKVLGCCERVF</sequence>
<dbReference type="RefSeq" id="XP_817243.1">
    <property type="nucleotide sequence ID" value="XM_812150.1"/>
</dbReference>
<protein>
    <submittedName>
        <fullName evidence="1">Uncharacterized protein</fullName>
    </submittedName>
</protein>
<dbReference type="InParanoid" id="Q4DS89"/>
<dbReference type="AlphaFoldDB" id="Q4DS89"/>
<keyword evidence="2" id="KW-1185">Reference proteome</keyword>
<dbReference type="GeneID" id="3549240"/>
<dbReference type="PaxDb" id="353153-Q4DS89"/>
<gene>
    <name evidence="1" type="ORF">Tc00.1047053510759.54</name>
</gene>
<dbReference type="EMBL" id="AAHK01000216">
    <property type="protein sequence ID" value="EAN95392.1"/>
    <property type="molecule type" value="Genomic_DNA"/>
</dbReference>